<keyword evidence="9" id="KW-1185">Reference proteome</keyword>
<keyword evidence="4" id="KW-0572">Peptidoglycan-anchor</keyword>
<evidence type="ECO:0000313" key="8">
    <source>
        <dbReference type="EMBL" id="MBB1096720.1"/>
    </source>
</evidence>
<dbReference type="NCBIfam" id="TIGR01167">
    <property type="entry name" value="LPXTG_anchor"/>
    <property type="match status" value="1"/>
</dbReference>
<keyword evidence="1" id="KW-0134">Cell wall</keyword>
<feature type="compositionally biased region" description="Basic and acidic residues" evidence="5">
    <location>
        <begin position="157"/>
        <end position="176"/>
    </location>
</feature>
<gene>
    <name evidence="8" type="ORF">H5S09_01955</name>
</gene>
<evidence type="ECO:0000256" key="1">
    <source>
        <dbReference type="ARBA" id="ARBA00022512"/>
    </source>
</evidence>
<feature type="transmembrane region" description="Helical" evidence="6">
    <location>
        <begin position="548"/>
        <end position="568"/>
    </location>
</feature>
<feature type="compositionally biased region" description="Polar residues" evidence="5">
    <location>
        <begin position="313"/>
        <end position="339"/>
    </location>
</feature>
<dbReference type="AlphaFoldDB" id="A0A7W3YMM3"/>
<comment type="caution">
    <text evidence="8">The sequence shown here is derived from an EMBL/GenBank/DDBJ whole genome shotgun (WGS) entry which is preliminary data.</text>
</comment>
<evidence type="ECO:0000256" key="6">
    <source>
        <dbReference type="SAM" id="Phobius"/>
    </source>
</evidence>
<evidence type="ECO:0000256" key="3">
    <source>
        <dbReference type="ARBA" id="ARBA00022729"/>
    </source>
</evidence>
<feature type="region of interest" description="Disordered" evidence="5">
    <location>
        <begin position="145"/>
        <end position="205"/>
    </location>
</feature>
<proteinExistence type="predicted"/>
<keyword evidence="6" id="KW-1133">Transmembrane helix</keyword>
<keyword evidence="6" id="KW-0812">Transmembrane</keyword>
<keyword evidence="2" id="KW-0964">Secreted</keyword>
<sequence>MNLRNRTPLSNTYFLGLATASAIITLGLNNPSTLADVSDQPTNLAKTVATDSIPHTERVQIKRVIYFHLLSGSQKVEQVSYAHRQVSGNTTTKWTIEPFNDVAIPRQARFKPSPAKIPVVTEVDDLSYFNQPIDIFYHPLADDEKDEYTSQQTNKVNNKDDETQTDHDDILTKDEQVGTGEVKSVDDESQSDEVPYSDAATNTTEIVTKDEAVQKDNQGIDASTIINVLEQANQETQTSIITNDQGVGDGEVTTKDTGIGDDDYLYKEQNTQTDSLKIPQADASSMTDHVDLVDTGVGDEDINTLGQIENGESKVTTGSQTEENTKETGTGDDQFTANVTDEESQTTDVTKDSKASQTDNQSLRDSETQTIKPSLVDHETSMEVANNDCGIQTDLSYESKDHETQTDPNTVEKGQQTITIAKEDVGIQTTAITKQNTSTNTDYQQVNTTTQTNGANNANQVNSGDDLVEEKAFDIKAPTADDGQSQLDRNNKQPVVEEINDDDLRKHHHKGLHERVTAANNSLASVMDKAKMQRRKHLPQTGNDTDTLTTLIGIGITFLAAGMSLFSLHKQEKSKIK</sequence>
<evidence type="ECO:0000313" key="9">
    <source>
        <dbReference type="Proteomes" id="UP000517106"/>
    </source>
</evidence>
<keyword evidence="3" id="KW-0732">Signal</keyword>
<feature type="region of interest" description="Disordered" evidence="5">
    <location>
        <begin position="240"/>
        <end position="263"/>
    </location>
</feature>
<dbReference type="PROSITE" id="PS50847">
    <property type="entry name" value="GRAM_POS_ANCHORING"/>
    <property type="match status" value="1"/>
</dbReference>
<reference evidence="8 9" key="1">
    <citation type="submission" date="2020-07" db="EMBL/GenBank/DDBJ databases">
        <title>Description of Limosilactobacillus balticus sp. nov., Limosilactobacillus agrestis sp. nov., Limosilactobacillus albertensis sp. nov., Limosilactobacillus rudii sp. nov., Limosilactobacillus fastidiosus sp. nov., five novel Limosilactobacillus species isolated from the vertebrate gastrointestinal tract, and proposal of 6 subspecies of Limosilactobacillus reuteri adapted to the gastrointestinal tract of specific vertebrate hosts.</title>
        <authorList>
            <person name="Li F."/>
            <person name="Cheng C."/>
            <person name="Zheng J."/>
            <person name="Quevedo R.M."/>
            <person name="Li J."/>
            <person name="Roos S."/>
            <person name="Gaenzle M.G."/>
            <person name="Walter J."/>
        </authorList>
    </citation>
    <scope>NUCLEOTIDE SEQUENCE [LARGE SCALE GENOMIC DNA]</scope>
    <source>
        <strain evidence="8 9">STM2_1</strain>
    </source>
</reference>
<keyword evidence="6" id="KW-0472">Membrane</keyword>
<evidence type="ECO:0000256" key="4">
    <source>
        <dbReference type="ARBA" id="ARBA00023088"/>
    </source>
</evidence>
<dbReference type="EMBL" id="JACIVA010000030">
    <property type="protein sequence ID" value="MBB1096720.1"/>
    <property type="molecule type" value="Genomic_DNA"/>
</dbReference>
<evidence type="ECO:0000256" key="5">
    <source>
        <dbReference type="SAM" id="MobiDB-lite"/>
    </source>
</evidence>
<dbReference type="InterPro" id="IPR019931">
    <property type="entry name" value="LPXTG_anchor"/>
</dbReference>
<feature type="domain" description="Gram-positive cocci surface proteins LPxTG" evidence="7">
    <location>
        <begin position="538"/>
        <end position="577"/>
    </location>
</feature>
<feature type="region of interest" description="Disordered" evidence="5">
    <location>
        <begin position="294"/>
        <end position="379"/>
    </location>
</feature>
<protein>
    <submittedName>
        <fullName evidence="8">LPXTG cell wall anchor domain-containing protein</fullName>
    </submittedName>
</protein>
<name>A0A7W3YMM3_9LACO</name>
<evidence type="ECO:0000259" key="7">
    <source>
        <dbReference type="PROSITE" id="PS50847"/>
    </source>
</evidence>
<organism evidence="8 9">
    <name type="scientific">Limosilactobacillus rudii</name>
    <dbReference type="NCBI Taxonomy" id="2759755"/>
    <lineage>
        <taxon>Bacteria</taxon>
        <taxon>Bacillati</taxon>
        <taxon>Bacillota</taxon>
        <taxon>Bacilli</taxon>
        <taxon>Lactobacillales</taxon>
        <taxon>Lactobacillaceae</taxon>
        <taxon>Limosilactobacillus</taxon>
    </lineage>
</organism>
<evidence type="ECO:0000256" key="2">
    <source>
        <dbReference type="ARBA" id="ARBA00022525"/>
    </source>
</evidence>
<dbReference type="Proteomes" id="UP000517106">
    <property type="component" value="Unassembled WGS sequence"/>
</dbReference>
<dbReference type="RefSeq" id="WP_182595333.1">
    <property type="nucleotide sequence ID" value="NZ_JACIVA010000030.1"/>
</dbReference>
<accession>A0A7W3YMM3</accession>